<gene>
    <name evidence="1" type="ORF">DI556_13285</name>
</gene>
<dbReference type="Proteomes" id="UP000249185">
    <property type="component" value="Unassembled WGS sequence"/>
</dbReference>
<accession>A0A2W5N5P3</accession>
<protein>
    <submittedName>
        <fullName evidence="1">Uncharacterized protein</fullName>
    </submittedName>
</protein>
<reference evidence="1 2" key="1">
    <citation type="submission" date="2017-08" db="EMBL/GenBank/DDBJ databases">
        <title>Infants hospitalized years apart are colonized by the same room-sourced microbial strains.</title>
        <authorList>
            <person name="Brooks B."/>
            <person name="Olm M.R."/>
            <person name="Firek B.A."/>
            <person name="Baker R."/>
            <person name="Thomas B.C."/>
            <person name="Morowitz M.J."/>
            <person name="Banfield J.F."/>
        </authorList>
    </citation>
    <scope>NUCLEOTIDE SEQUENCE [LARGE SCALE GENOMIC DNA]</scope>
    <source>
        <strain evidence="1">S2_005_002_R2_34</strain>
    </source>
</reference>
<dbReference type="EMBL" id="QFPW01000010">
    <property type="protein sequence ID" value="PZQ48782.1"/>
    <property type="molecule type" value="Genomic_DNA"/>
</dbReference>
<evidence type="ECO:0000313" key="1">
    <source>
        <dbReference type="EMBL" id="PZQ48782.1"/>
    </source>
</evidence>
<evidence type="ECO:0000313" key="2">
    <source>
        <dbReference type="Proteomes" id="UP000249185"/>
    </source>
</evidence>
<proteinExistence type="predicted"/>
<dbReference type="AlphaFoldDB" id="A0A2W5N5P3"/>
<organism evidence="1 2">
    <name type="scientific">Rhodovulum sulfidophilum</name>
    <name type="common">Rhodobacter sulfidophilus</name>
    <dbReference type="NCBI Taxonomy" id="35806"/>
    <lineage>
        <taxon>Bacteria</taxon>
        <taxon>Pseudomonadati</taxon>
        <taxon>Pseudomonadota</taxon>
        <taxon>Alphaproteobacteria</taxon>
        <taxon>Rhodobacterales</taxon>
        <taxon>Paracoccaceae</taxon>
        <taxon>Rhodovulum</taxon>
    </lineage>
</organism>
<comment type="caution">
    <text evidence="1">The sequence shown here is derived from an EMBL/GenBank/DDBJ whole genome shotgun (WGS) entry which is preliminary data.</text>
</comment>
<name>A0A2W5N5P3_RHOSU</name>
<sequence length="102" mass="11372">MPSPYESENFAGRVAFAASYIAGRREATRTFDTCFEMYDGAVVATALYRRVTARPDTKLAAHIWSYLSREIVEEGAARFAHVPTRDLPKLAREVRMARASAG</sequence>